<comment type="caution">
    <text evidence="2">The sequence shown here is derived from an EMBL/GenBank/DDBJ whole genome shotgun (WGS) entry which is preliminary data.</text>
</comment>
<dbReference type="AlphaFoldDB" id="A0A5J4L346"/>
<evidence type="ECO:0008006" key="4">
    <source>
        <dbReference type="Google" id="ProtNLM"/>
    </source>
</evidence>
<keyword evidence="1" id="KW-1133">Transmembrane helix</keyword>
<feature type="transmembrane region" description="Helical" evidence="1">
    <location>
        <begin position="108"/>
        <end position="128"/>
    </location>
</feature>
<evidence type="ECO:0000256" key="1">
    <source>
        <dbReference type="SAM" id="Phobius"/>
    </source>
</evidence>
<accession>A0A5J4L346</accession>
<reference evidence="2 3" key="1">
    <citation type="submission" date="2019-10" db="EMBL/GenBank/DDBJ databases">
        <title>Dictyobacter vulcani sp. nov., within the class Ktedonobacteria, isolated from soil of volcanic Mt. Zao.</title>
        <authorList>
            <person name="Zheng Y."/>
            <person name="Wang C.M."/>
            <person name="Sakai Y."/>
            <person name="Abe K."/>
            <person name="Yokota A."/>
            <person name="Yabe S."/>
        </authorList>
    </citation>
    <scope>NUCLEOTIDE SEQUENCE [LARGE SCALE GENOMIC DNA]</scope>
    <source>
        <strain evidence="2 3">W12</strain>
    </source>
</reference>
<feature type="transmembrane region" description="Helical" evidence="1">
    <location>
        <begin position="80"/>
        <end position="102"/>
    </location>
</feature>
<feature type="transmembrane region" description="Helical" evidence="1">
    <location>
        <begin position="31"/>
        <end position="50"/>
    </location>
</feature>
<proteinExistence type="predicted"/>
<organism evidence="2 3">
    <name type="scientific">Dictyobacter vulcani</name>
    <dbReference type="NCBI Taxonomy" id="2607529"/>
    <lineage>
        <taxon>Bacteria</taxon>
        <taxon>Bacillati</taxon>
        <taxon>Chloroflexota</taxon>
        <taxon>Ktedonobacteria</taxon>
        <taxon>Ktedonobacterales</taxon>
        <taxon>Dictyobacteraceae</taxon>
        <taxon>Dictyobacter</taxon>
    </lineage>
</organism>
<protein>
    <recommendedName>
        <fullName evidence="4">Glycosyltransferase RgtA/B/C/D-like domain-containing protein</fullName>
    </recommendedName>
</protein>
<feature type="transmembrane region" description="Helical" evidence="1">
    <location>
        <begin position="166"/>
        <end position="182"/>
    </location>
</feature>
<evidence type="ECO:0000313" key="2">
    <source>
        <dbReference type="EMBL" id="GER91886.1"/>
    </source>
</evidence>
<keyword evidence="3" id="KW-1185">Reference proteome</keyword>
<name>A0A5J4L346_9CHLR</name>
<keyword evidence="1" id="KW-0812">Transmembrane</keyword>
<keyword evidence="1" id="KW-0472">Membrane</keyword>
<feature type="transmembrane region" description="Helical" evidence="1">
    <location>
        <begin position="194"/>
        <end position="209"/>
    </location>
</feature>
<sequence>MIKSADQPLSTQKNLYTKFMTITQKKTPKNYIVWLVIGMVLLATIGRLLLISNNWPVTNSDEATMALMARHIAQQREWPLMFYGQGYMGAIEAYVAAPFFLLTGPSLVGLRIGLLLFYACFVIALFFHTRFLSSQKFAVFSSLLLCLGSKEIIARQLKAIGGYPELPLLAILLCILVVKIVWSDDERSLQQRRFLYALFGLLSGISLWIDF</sequence>
<dbReference type="RefSeq" id="WP_162005732.1">
    <property type="nucleotide sequence ID" value="NZ_BKZW01000004.1"/>
</dbReference>
<evidence type="ECO:0000313" key="3">
    <source>
        <dbReference type="Proteomes" id="UP000326912"/>
    </source>
</evidence>
<dbReference type="EMBL" id="BKZW01000004">
    <property type="protein sequence ID" value="GER91886.1"/>
    <property type="molecule type" value="Genomic_DNA"/>
</dbReference>
<dbReference type="Proteomes" id="UP000326912">
    <property type="component" value="Unassembled WGS sequence"/>
</dbReference>
<gene>
    <name evidence="2" type="ORF">KDW_60480</name>
</gene>